<comment type="caution">
    <text evidence="1">The sequence shown here is derived from an EMBL/GenBank/DDBJ whole genome shotgun (WGS) entry which is preliminary data.</text>
</comment>
<proteinExistence type="predicted"/>
<gene>
    <name evidence="1" type="ORF">QN277_011994</name>
</gene>
<protein>
    <submittedName>
        <fullName evidence="1">Uncharacterized protein</fullName>
    </submittedName>
</protein>
<dbReference type="AlphaFoldDB" id="A0AAE1MZS3"/>
<accession>A0AAE1MZS3</accession>
<dbReference type="Proteomes" id="UP001293593">
    <property type="component" value="Unassembled WGS sequence"/>
</dbReference>
<dbReference type="EMBL" id="JAWXYG010000002">
    <property type="protein sequence ID" value="KAK4280363.1"/>
    <property type="molecule type" value="Genomic_DNA"/>
</dbReference>
<reference evidence="1" key="1">
    <citation type="submission" date="2023-10" db="EMBL/GenBank/DDBJ databases">
        <title>Chromosome-level genome of the transformable northern wattle, Acacia crassicarpa.</title>
        <authorList>
            <person name="Massaro I."/>
            <person name="Sinha N.R."/>
            <person name="Poethig S."/>
            <person name="Leichty A.R."/>
        </authorList>
    </citation>
    <scope>NUCLEOTIDE SEQUENCE</scope>
    <source>
        <strain evidence="1">Acra3RX</strain>
        <tissue evidence="1">Leaf</tissue>
    </source>
</reference>
<evidence type="ECO:0000313" key="2">
    <source>
        <dbReference type="Proteomes" id="UP001293593"/>
    </source>
</evidence>
<sequence length="17" mass="1744">MTVSDADVQKAFNCSAG</sequence>
<name>A0AAE1MZS3_9FABA</name>
<organism evidence="1 2">
    <name type="scientific">Acacia crassicarpa</name>
    <name type="common">northern wattle</name>
    <dbReference type="NCBI Taxonomy" id="499986"/>
    <lineage>
        <taxon>Eukaryota</taxon>
        <taxon>Viridiplantae</taxon>
        <taxon>Streptophyta</taxon>
        <taxon>Embryophyta</taxon>
        <taxon>Tracheophyta</taxon>
        <taxon>Spermatophyta</taxon>
        <taxon>Magnoliopsida</taxon>
        <taxon>eudicotyledons</taxon>
        <taxon>Gunneridae</taxon>
        <taxon>Pentapetalae</taxon>
        <taxon>rosids</taxon>
        <taxon>fabids</taxon>
        <taxon>Fabales</taxon>
        <taxon>Fabaceae</taxon>
        <taxon>Caesalpinioideae</taxon>
        <taxon>mimosoid clade</taxon>
        <taxon>Acacieae</taxon>
        <taxon>Acacia</taxon>
    </lineage>
</organism>
<keyword evidence="2" id="KW-1185">Reference proteome</keyword>
<evidence type="ECO:0000313" key="1">
    <source>
        <dbReference type="EMBL" id="KAK4280363.1"/>
    </source>
</evidence>